<feature type="compositionally biased region" description="Polar residues" evidence="1">
    <location>
        <begin position="1"/>
        <end position="18"/>
    </location>
</feature>
<dbReference type="Proteomes" id="UP001230188">
    <property type="component" value="Unassembled WGS sequence"/>
</dbReference>
<name>A0AAD7XL82_9STRA</name>
<accession>A0AAD7XL82</accession>
<gene>
    <name evidence="2" type="ORF">CTAYLR_003685</name>
</gene>
<protein>
    <submittedName>
        <fullName evidence="2">Uncharacterized protein</fullName>
    </submittedName>
</protein>
<feature type="region of interest" description="Disordered" evidence="1">
    <location>
        <begin position="1"/>
        <end position="28"/>
    </location>
</feature>
<sequence>MGQAESTTLSKRPITSYTEEGEDGESYGGVSNAYYCAEKGQRFSIKCSLLRPPPEGVSFGARVYVDSGATNVAYSRAGLVDDPTVVVDTAEFDHYFWFGPNETEYVVRGFYRDSETSFPFIFGSPDETAPGVCLGGVHFGESTTTKTTPTPTPSERLEVARSLGAVRIQFTKVKKWLKKKKQRPQQREHDVKKKRRIGGAASEWADAKGAHVAAIPAKNHEVDGSEPQPDHEAVLSPDVLFECRLFYNDFAGYRKQASVGSAMLDPAAFRGLPFQALAQIDVRRRCVDTFIRALQRGQLMIETDQRLVAISQSENVAPSLADATNSAVPVPSVADAISRTLSPAAAYLVCVGKRKEGNYGEREVQSSRAHPDPALDRDAKIDELQAFFTDRPDHYDLRALVDDNKENNDPGDPAVNHLLSGYWFPTMRQRNKKKKKSSSTKPKVRAYAVSFAAIVVLDDDDDED</sequence>
<feature type="region of interest" description="Disordered" evidence="1">
    <location>
        <begin position="179"/>
        <end position="198"/>
    </location>
</feature>
<proteinExistence type="predicted"/>
<evidence type="ECO:0000313" key="3">
    <source>
        <dbReference type="Proteomes" id="UP001230188"/>
    </source>
</evidence>
<dbReference type="EMBL" id="JAQMWT010000388">
    <property type="protein sequence ID" value="KAJ8602279.1"/>
    <property type="molecule type" value="Genomic_DNA"/>
</dbReference>
<keyword evidence="3" id="KW-1185">Reference proteome</keyword>
<evidence type="ECO:0000313" key="2">
    <source>
        <dbReference type="EMBL" id="KAJ8602279.1"/>
    </source>
</evidence>
<evidence type="ECO:0000256" key="1">
    <source>
        <dbReference type="SAM" id="MobiDB-lite"/>
    </source>
</evidence>
<dbReference type="AlphaFoldDB" id="A0AAD7XL82"/>
<reference evidence="2" key="1">
    <citation type="submission" date="2023-01" db="EMBL/GenBank/DDBJ databases">
        <title>Metagenome sequencing of chrysophaentin producing Chrysophaeum taylorii.</title>
        <authorList>
            <person name="Davison J."/>
            <person name="Bewley C."/>
        </authorList>
    </citation>
    <scope>NUCLEOTIDE SEQUENCE</scope>
    <source>
        <strain evidence="2">NIES-1699</strain>
    </source>
</reference>
<organism evidence="2 3">
    <name type="scientific">Chrysophaeum taylorii</name>
    <dbReference type="NCBI Taxonomy" id="2483200"/>
    <lineage>
        <taxon>Eukaryota</taxon>
        <taxon>Sar</taxon>
        <taxon>Stramenopiles</taxon>
        <taxon>Ochrophyta</taxon>
        <taxon>Pelagophyceae</taxon>
        <taxon>Pelagomonadales</taxon>
        <taxon>Pelagomonadaceae</taxon>
        <taxon>Chrysophaeum</taxon>
    </lineage>
</organism>
<comment type="caution">
    <text evidence="2">The sequence shown here is derived from an EMBL/GenBank/DDBJ whole genome shotgun (WGS) entry which is preliminary data.</text>
</comment>